<dbReference type="PANTHER" id="PTHR42910:SF1">
    <property type="entry name" value="MAJOR FACILITATOR SUPERFAMILY (MFS) PROFILE DOMAIN-CONTAINING PROTEIN"/>
    <property type="match status" value="1"/>
</dbReference>
<dbReference type="SUPFAM" id="SSF103473">
    <property type="entry name" value="MFS general substrate transporter"/>
    <property type="match status" value="1"/>
</dbReference>
<accession>A0AAX6MBQ2</accession>
<keyword evidence="1" id="KW-0472">Membrane</keyword>
<keyword evidence="4" id="KW-1185">Reference proteome</keyword>
<evidence type="ECO:0000256" key="2">
    <source>
        <dbReference type="SAM" id="SignalP"/>
    </source>
</evidence>
<feature type="transmembrane region" description="Helical" evidence="1">
    <location>
        <begin position="45"/>
        <end position="64"/>
    </location>
</feature>
<dbReference type="EMBL" id="JBANMG010000008">
    <property type="protein sequence ID" value="KAK6949884.1"/>
    <property type="molecule type" value="Genomic_DNA"/>
</dbReference>
<keyword evidence="1" id="KW-1133">Transmembrane helix</keyword>
<gene>
    <name evidence="3" type="ORF">Daesc_008207</name>
</gene>
<name>A0AAX6MBQ2_9PEZI</name>
<reference evidence="3 4" key="1">
    <citation type="journal article" date="2024" name="Front Chem Biol">
        <title>Unveiling the potential of Daldinia eschscholtzii MFLUCC 19-0629 through bioactivity and bioinformatics studies for enhanced sustainable agriculture production.</title>
        <authorList>
            <person name="Brooks S."/>
            <person name="Weaver J.A."/>
            <person name="Klomchit A."/>
            <person name="Alharthi S.A."/>
            <person name="Onlamun T."/>
            <person name="Nurani R."/>
            <person name="Vong T.K."/>
            <person name="Alberti F."/>
            <person name="Greco C."/>
        </authorList>
    </citation>
    <scope>NUCLEOTIDE SEQUENCE [LARGE SCALE GENOMIC DNA]</scope>
    <source>
        <strain evidence="3">MFLUCC 19-0629</strain>
    </source>
</reference>
<feature type="transmembrane region" description="Helical" evidence="1">
    <location>
        <begin position="117"/>
        <end position="142"/>
    </location>
</feature>
<comment type="caution">
    <text evidence="3">The sequence shown here is derived from an EMBL/GenBank/DDBJ whole genome shotgun (WGS) entry which is preliminary data.</text>
</comment>
<evidence type="ECO:0000313" key="3">
    <source>
        <dbReference type="EMBL" id="KAK6949884.1"/>
    </source>
</evidence>
<feature type="signal peptide" evidence="2">
    <location>
        <begin position="1"/>
        <end position="22"/>
    </location>
</feature>
<dbReference type="PANTHER" id="PTHR42910">
    <property type="entry name" value="TRANSPORTER SCO4007-RELATED"/>
    <property type="match status" value="1"/>
</dbReference>
<dbReference type="Proteomes" id="UP001369815">
    <property type="component" value="Unassembled WGS sequence"/>
</dbReference>
<dbReference type="AlphaFoldDB" id="A0AAX6MBQ2"/>
<dbReference type="InterPro" id="IPR036259">
    <property type="entry name" value="MFS_trans_sf"/>
</dbReference>
<keyword evidence="2" id="KW-0732">Signal</keyword>
<sequence length="211" mass="22969">MALGLQGLLVALLWLFMPDYPANDPGEMSYFAMLWSIIRLVTRYPVLACGCLMVIFSNAVFASYWTTFTALLSSPLYNYSSLEIGLFALIGIAPWALTPPYSSVVIDRFVPNLSVGLGLVYALIVVLVGTYTGTLPIAGIVIQTIAIDFGHRLPVCNLYNYLHARNRTNAAYTVSAFAGQLTGTSVGNHLYAVGGLDPSWSGQHRVPRRSL</sequence>
<feature type="transmembrane region" description="Helical" evidence="1">
    <location>
        <begin position="76"/>
        <end position="97"/>
    </location>
</feature>
<protein>
    <submittedName>
        <fullName evidence="3">Uncharacterized protein</fullName>
    </submittedName>
</protein>
<organism evidence="3 4">
    <name type="scientific">Daldinia eschscholtzii</name>
    <dbReference type="NCBI Taxonomy" id="292717"/>
    <lineage>
        <taxon>Eukaryota</taxon>
        <taxon>Fungi</taxon>
        <taxon>Dikarya</taxon>
        <taxon>Ascomycota</taxon>
        <taxon>Pezizomycotina</taxon>
        <taxon>Sordariomycetes</taxon>
        <taxon>Xylariomycetidae</taxon>
        <taxon>Xylariales</taxon>
        <taxon>Hypoxylaceae</taxon>
        <taxon>Daldinia</taxon>
    </lineage>
</organism>
<keyword evidence="1" id="KW-0812">Transmembrane</keyword>
<dbReference type="Gene3D" id="1.20.1250.20">
    <property type="entry name" value="MFS general substrate transporter like domains"/>
    <property type="match status" value="1"/>
</dbReference>
<evidence type="ECO:0000313" key="4">
    <source>
        <dbReference type="Proteomes" id="UP001369815"/>
    </source>
</evidence>
<feature type="chain" id="PRO_5043679916" evidence="2">
    <location>
        <begin position="23"/>
        <end position="211"/>
    </location>
</feature>
<proteinExistence type="predicted"/>
<evidence type="ECO:0000256" key="1">
    <source>
        <dbReference type="SAM" id="Phobius"/>
    </source>
</evidence>